<dbReference type="Proteomes" id="UP000799764">
    <property type="component" value="Unassembled WGS sequence"/>
</dbReference>
<evidence type="ECO:0000313" key="1">
    <source>
        <dbReference type="EMBL" id="KAF2451295.1"/>
    </source>
</evidence>
<name>A0A9P4UIL7_9PLEO</name>
<dbReference type="AlphaFoldDB" id="A0A9P4UIL7"/>
<keyword evidence="2" id="KW-1185">Reference proteome</keyword>
<dbReference type="EMBL" id="MU001492">
    <property type="protein sequence ID" value="KAF2451295.1"/>
    <property type="molecule type" value="Genomic_DNA"/>
</dbReference>
<reference evidence="1" key="1">
    <citation type="journal article" date="2020" name="Stud. Mycol.">
        <title>101 Dothideomycetes genomes: a test case for predicting lifestyles and emergence of pathogens.</title>
        <authorList>
            <person name="Haridas S."/>
            <person name="Albert R."/>
            <person name="Binder M."/>
            <person name="Bloem J."/>
            <person name="Labutti K."/>
            <person name="Salamov A."/>
            <person name="Andreopoulos B."/>
            <person name="Baker S."/>
            <person name="Barry K."/>
            <person name="Bills G."/>
            <person name="Bluhm B."/>
            <person name="Cannon C."/>
            <person name="Castanera R."/>
            <person name="Culley D."/>
            <person name="Daum C."/>
            <person name="Ezra D."/>
            <person name="Gonzalez J."/>
            <person name="Henrissat B."/>
            <person name="Kuo A."/>
            <person name="Liang C."/>
            <person name="Lipzen A."/>
            <person name="Lutzoni F."/>
            <person name="Magnuson J."/>
            <person name="Mondo S."/>
            <person name="Nolan M."/>
            <person name="Ohm R."/>
            <person name="Pangilinan J."/>
            <person name="Park H.-J."/>
            <person name="Ramirez L."/>
            <person name="Alfaro M."/>
            <person name="Sun H."/>
            <person name="Tritt A."/>
            <person name="Yoshinaga Y."/>
            <person name="Zwiers L.-H."/>
            <person name="Turgeon B."/>
            <person name="Goodwin S."/>
            <person name="Spatafora J."/>
            <person name="Crous P."/>
            <person name="Grigoriev I."/>
        </authorList>
    </citation>
    <scope>NUCLEOTIDE SEQUENCE</scope>
    <source>
        <strain evidence="1">CBS 690.94</strain>
    </source>
</reference>
<dbReference type="OrthoDB" id="4314040at2759"/>
<evidence type="ECO:0000313" key="2">
    <source>
        <dbReference type="Proteomes" id="UP000799764"/>
    </source>
</evidence>
<organism evidence="1 2">
    <name type="scientific">Karstenula rhodostoma CBS 690.94</name>
    <dbReference type="NCBI Taxonomy" id="1392251"/>
    <lineage>
        <taxon>Eukaryota</taxon>
        <taxon>Fungi</taxon>
        <taxon>Dikarya</taxon>
        <taxon>Ascomycota</taxon>
        <taxon>Pezizomycotina</taxon>
        <taxon>Dothideomycetes</taxon>
        <taxon>Pleosporomycetidae</taxon>
        <taxon>Pleosporales</taxon>
        <taxon>Massarineae</taxon>
        <taxon>Didymosphaeriaceae</taxon>
        <taxon>Karstenula</taxon>
    </lineage>
</organism>
<sequence length="79" mass="8559">MLGIVETIGGGSRIPQNVQHAGGACRLIEMRGPSRPQLSFTKVLYMAQRGQSVRVPTNNATLVICINTNTVAEQPLHLF</sequence>
<comment type="caution">
    <text evidence="1">The sequence shown here is derived from an EMBL/GenBank/DDBJ whole genome shotgun (WGS) entry which is preliminary data.</text>
</comment>
<protein>
    <submittedName>
        <fullName evidence="1">Uncharacterized protein</fullName>
    </submittedName>
</protein>
<accession>A0A9P4UIL7</accession>
<proteinExistence type="predicted"/>
<gene>
    <name evidence="1" type="ORF">P171DRAFT_425813</name>
</gene>